<keyword evidence="5" id="KW-1185">Reference proteome</keyword>
<evidence type="ECO:0000313" key="5">
    <source>
        <dbReference type="Proteomes" id="UP000257144"/>
    </source>
</evidence>
<evidence type="ECO:0000256" key="2">
    <source>
        <dbReference type="PROSITE-ProRule" id="PRU00703"/>
    </source>
</evidence>
<dbReference type="Pfam" id="PF00571">
    <property type="entry name" value="CBS"/>
    <property type="match status" value="2"/>
</dbReference>
<organism evidence="4 5">
    <name type="scientific">Neobacillus piezotolerans</name>
    <dbReference type="NCBI Taxonomy" id="2259171"/>
    <lineage>
        <taxon>Bacteria</taxon>
        <taxon>Bacillati</taxon>
        <taxon>Bacillota</taxon>
        <taxon>Bacilli</taxon>
        <taxon>Bacillales</taxon>
        <taxon>Bacillaceae</taxon>
        <taxon>Neobacillus</taxon>
    </lineage>
</organism>
<feature type="domain" description="CBS" evidence="3">
    <location>
        <begin position="72"/>
        <end position="128"/>
    </location>
</feature>
<dbReference type="SUPFAM" id="SSF54631">
    <property type="entry name" value="CBS-domain pair"/>
    <property type="match status" value="1"/>
</dbReference>
<dbReference type="AlphaFoldDB" id="A0A3D8GVF0"/>
<keyword evidence="1 2" id="KW-0129">CBS domain</keyword>
<dbReference type="Gene3D" id="3.10.580.10">
    <property type="entry name" value="CBS-domain"/>
    <property type="match status" value="1"/>
</dbReference>
<reference evidence="4 5" key="1">
    <citation type="submission" date="2018-07" db="EMBL/GenBank/DDBJ databases">
        <title>Bacillus sp. YLB-04 draft genome sequence.</title>
        <authorList>
            <person name="Yu L."/>
            <person name="Tang X."/>
        </authorList>
    </citation>
    <scope>NUCLEOTIDE SEQUENCE [LARGE SCALE GENOMIC DNA]</scope>
    <source>
        <strain evidence="4 5">YLB-04</strain>
    </source>
</reference>
<sequence>MEKVGDIMTENVETCSILDNMYEVAVKMKELNVGAIPVVDDGKLVGIITDRDIVVRGTAEKHPGSTRVEDIMTEKLHTISRDATTNEAARMMARHQIRRLPVVDGDKLLGIVSLGDFAVREMTDDQAKGALSEISETNYNGVQH</sequence>
<name>A0A3D8GVF0_9BACI</name>
<evidence type="ECO:0000259" key="3">
    <source>
        <dbReference type="PROSITE" id="PS51371"/>
    </source>
</evidence>
<dbReference type="InterPro" id="IPR046342">
    <property type="entry name" value="CBS_dom_sf"/>
</dbReference>
<gene>
    <name evidence="4" type="ORF">DRW41_02495</name>
</gene>
<accession>A0A3D8GVF0</accession>
<dbReference type="SMART" id="SM00116">
    <property type="entry name" value="CBS"/>
    <property type="match status" value="2"/>
</dbReference>
<feature type="domain" description="CBS" evidence="3">
    <location>
        <begin position="8"/>
        <end position="64"/>
    </location>
</feature>
<evidence type="ECO:0000256" key="1">
    <source>
        <dbReference type="ARBA" id="ARBA00023122"/>
    </source>
</evidence>
<proteinExistence type="predicted"/>
<dbReference type="OrthoDB" id="9802114at2"/>
<evidence type="ECO:0000313" key="4">
    <source>
        <dbReference type="EMBL" id="RDU38453.1"/>
    </source>
</evidence>
<dbReference type="InterPro" id="IPR000644">
    <property type="entry name" value="CBS_dom"/>
</dbReference>
<dbReference type="RefSeq" id="WP_115450374.1">
    <property type="nucleotide sequence ID" value="NZ_QNQT01000001.1"/>
</dbReference>
<dbReference type="EMBL" id="QNQT01000001">
    <property type="protein sequence ID" value="RDU38453.1"/>
    <property type="molecule type" value="Genomic_DNA"/>
</dbReference>
<dbReference type="PANTHER" id="PTHR43080">
    <property type="entry name" value="CBS DOMAIN-CONTAINING PROTEIN CBSX3, MITOCHONDRIAL"/>
    <property type="match status" value="1"/>
</dbReference>
<dbReference type="InterPro" id="IPR051257">
    <property type="entry name" value="Diverse_CBS-Domain"/>
</dbReference>
<dbReference type="PROSITE" id="PS51371">
    <property type="entry name" value="CBS"/>
    <property type="match status" value="2"/>
</dbReference>
<dbReference type="Proteomes" id="UP000257144">
    <property type="component" value="Unassembled WGS sequence"/>
</dbReference>
<dbReference type="CDD" id="cd04622">
    <property type="entry name" value="CBS_pair_HRP1_like"/>
    <property type="match status" value="1"/>
</dbReference>
<comment type="caution">
    <text evidence="4">The sequence shown here is derived from an EMBL/GenBank/DDBJ whole genome shotgun (WGS) entry which is preliminary data.</text>
</comment>
<dbReference type="PANTHER" id="PTHR43080:SF2">
    <property type="entry name" value="CBS DOMAIN-CONTAINING PROTEIN"/>
    <property type="match status" value="1"/>
</dbReference>
<protein>
    <submittedName>
        <fullName evidence="4">CBS domain-containing protein</fullName>
    </submittedName>
</protein>